<proteinExistence type="predicted"/>
<reference evidence="2 3" key="1">
    <citation type="submission" date="2024-05" db="EMBL/GenBank/DDBJ databases">
        <title>The nuclear and mitochondrial genome assemblies of Tetragonisca angustula (Apidae: Meliponini), a tiny yet remarkable pollinator in the Neotropics.</title>
        <authorList>
            <person name="Ferrari R."/>
            <person name="Ricardo P.C."/>
            <person name="Dias F.C."/>
            <person name="Araujo N.S."/>
            <person name="Soares D.O."/>
            <person name="Zhou Q.-S."/>
            <person name="Zhu C.-D."/>
            <person name="Coutinho L."/>
            <person name="Airas M.C."/>
            <person name="Batista T.M."/>
        </authorList>
    </citation>
    <scope>NUCLEOTIDE SEQUENCE [LARGE SCALE GENOMIC DNA]</scope>
    <source>
        <strain evidence="2">ASF017062</strain>
        <tissue evidence="2">Abdomen</tissue>
    </source>
</reference>
<comment type="caution">
    <text evidence="2">The sequence shown here is derived from an EMBL/GenBank/DDBJ whole genome shotgun (WGS) entry which is preliminary data.</text>
</comment>
<dbReference type="AlphaFoldDB" id="A0AAW1A7T5"/>
<evidence type="ECO:0000256" key="1">
    <source>
        <dbReference type="SAM" id="MobiDB-lite"/>
    </source>
</evidence>
<evidence type="ECO:0000313" key="3">
    <source>
        <dbReference type="Proteomes" id="UP001432146"/>
    </source>
</evidence>
<feature type="region of interest" description="Disordered" evidence="1">
    <location>
        <begin position="96"/>
        <end position="118"/>
    </location>
</feature>
<gene>
    <name evidence="2" type="ORF">QLX08_003196</name>
</gene>
<sequence>MEKIRPTSNELSNPRTLFTPFYKVSRGETSQCRPLELFDFPFRNARTERIPPRSSGRNACTYRRELLHRVGRIAKEVEWTWCSPASGGEAMLAAAIPLDGDDGSGGGGDGGGGGGGGG</sequence>
<dbReference type="EMBL" id="JAWNGG020000046">
    <property type="protein sequence ID" value="KAK9305958.1"/>
    <property type="molecule type" value="Genomic_DNA"/>
</dbReference>
<dbReference type="Proteomes" id="UP001432146">
    <property type="component" value="Unassembled WGS sequence"/>
</dbReference>
<accession>A0AAW1A7T5</accession>
<organism evidence="2 3">
    <name type="scientific">Tetragonisca angustula</name>
    <dbReference type="NCBI Taxonomy" id="166442"/>
    <lineage>
        <taxon>Eukaryota</taxon>
        <taxon>Metazoa</taxon>
        <taxon>Ecdysozoa</taxon>
        <taxon>Arthropoda</taxon>
        <taxon>Hexapoda</taxon>
        <taxon>Insecta</taxon>
        <taxon>Pterygota</taxon>
        <taxon>Neoptera</taxon>
        <taxon>Endopterygota</taxon>
        <taxon>Hymenoptera</taxon>
        <taxon>Apocrita</taxon>
        <taxon>Aculeata</taxon>
        <taxon>Apoidea</taxon>
        <taxon>Anthophila</taxon>
        <taxon>Apidae</taxon>
        <taxon>Tetragonisca</taxon>
    </lineage>
</organism>
<feature type="compositionally biased region" description="Gly residues" evidence="1">
    <location>
        <begin position="103"/>
        <end position="118"/>
    </location>
</feature>
<name>A0AAW1A7T5_9HYME</name>
<keyword evidence="3" id="KW-1185">Reference proteome</keyword>
<protein>
    <submittedName>
        <fullName evidence="2">Uncharacterized protein</fullName>
    </submittedName>
</protein>
<evidence type="ECO:0000313" key="2">
    <source>
        <dbReference type="EMBL" id="KAK9305958.1"/>
    </source>
</evidence>